<protein>
    <recommendedName>
        <fullName evidence="3">YqzL family protein</fullName>
    </recommendedName>
</protein>
<dbReference type="InterPro" id="IPR025617">
    <property type="entry name" value="YqzL"/>
</dbReference>
<proteinExistence type="predicted"/>
<evidence type="ECO:0008006" key="3">
    <source>
        <dbReference type="Google" id="ProtNLM"/>
    </source>
</evidence>
<dbReference type="Proteomes" id="UP001139263">
    <property type="component" value="Unassembled WGS sequence"/>
</dbReference>
<evidence type="ECO:0000313" key="2">
    <source>
        <dbReference type="Proteomes" id="UP001139263"/>
    </source>
</evidence>
<comment type="caution">
    <text evidence="1">The sequence shown here is derived from an EMBL/GenBank/DDBJ whole genome shotgun (WGS) entry which is preliminary data.</text>
</comment>
<gene>
    <name evidence="1" type="ORF">MM817_00110</name>
</gene>
<dbReference type="RefSeq" id="WP_241711493.1">
    <property type="nucleotide sequence ID" value="NZ_JALBUF010000001.1"/>
</dbReference>
<organism evidence="1 2">
    <name type="scientific">Sulfoacidibacillus ferrooxidans</name>
    <dbReference type="NCBI Taxonomy" id="2005001"/>
    <lineage>
        <taxon>Bacteria</taxon>
        <taxon>Bacillati</taxon>
        <taxon>Bacillota</taxon>
        <taxon>Bacilli</taxon>
        <taxon>Bacillales</taxon>
        <taxon>Alicyclobacillaceae</taxon>
        <taxon>Sulfoacidibacillus</taxon>
    </lineage>
</organism>
<keyword evidence="2" id="KW-1185">Reference proteome</keyword>
<dbReference type="Pfam" id="PF14006">
    <property type="entry name" value="YqzL"/>
    <property type="match status" value="1"/>
</dbReference>
<accession>A0A9X1V5S9</accession>
<dbReference type="EMBL" id="JALBUF010000001">
    <property type="protein sequence ID" value="MCI0181863.1"/>
    <property type="molecule type" value="Genomic_DNA"/>
</dbReference>
<evidence type="ECO:0000313" key="1">
    <source>
        <dbReference type="EMBL" id="MCI0181863.1"/>
    </source>
</evidence>
<reference evidence="1" key="1">
    <citation type="submission" date="2022-03" db="EMBL/GenBank/DDBJ databases">
        <title>Draft Genome Sequence of Firmicute Strain S0AB, a Heterotrophic Iron/Sulfur-Oxidizing Extreme Acidophile.</title>
        <authorList>
            <person name="Vergara E."/>
            <person name="Pakostova E."/>
            <person name="Johnson D.B."/>
            <person name="Holmes D.S."/>
        </authorList>
    </citation>
    <scope>NUCLEOTIDE SEQUENCE</scope>
    <source>
        <strain evidence="1">S0AB</strain>
    </source>
</reference>
<dbReference type="AlphaFoldDB" id="A0A9X1V5S9"/>
<name>A0A9X1V5S9_9BACL</name>
<sequence>MRDFLWSYFAKTGEIDAYLLYKEHEEIAVKSEGLTIANALLTEAESDAVP</sequence>